<dbReference type="InterPro" id="IPR013083">
    <property type="entry name" value="Znf_RING/FYVE/PHD"/>
</dbReference>
<evidence type="ECO:0000256" key="16">
    <source>
        <dbReference type="ARBA" id="ARBA00082369"/>
    </source>
</evidence>
<keyword evidence="6" id="KW-0808">Transferase</keyword>
<evidence type="ECO:0000259" key="21">
    <source>
        <dbReference type="PROSITE" id="PS51908"/>
    </source>
</evidence>
<dbReference type="GO" id="GO:0008270">
    <property type="term" value="F:zinc ion binding"/>
    <property type="evidence" value="ECO:0007669"/>
    <property type="project" value="UniProtKB-KW"/>
</dbReference>
<evidence type="ECO:0000256" key="3">
    <source>
        <dbReference type="ARBA" id="ARBA00004906"/>
    </source>
</evidence>
<dbReference type="CDD" id="cd16529">
    <property type="entry name" value="RING-HC_RAD18"/>
    <property type="match status" value="1"/>
</dbReference>
<evidence type="ECO:0000256" key="11">
    <source>
        <dbReference type="ARBA" id="ARBA00022833"/>
    </source>
</evidence>
<organism evidence="22 23">
    <name type="scientific">Hymenochirus boettgeri</name>
    <name type="common">Congo dwarf clawed frog</name>
    <dbReference type="NCBI Taxonomy" id="247094"/>
    <lineage>
        <taxon>Eukaryota</taxon>
        <taxon>Metazoa</taxon>
        <taxon>Chordata</taxon>
        <taxon>Craniata</taxon>
        <taxon>Vertebrata</taxon>
        <taxon>Euteleostomi</taxon>
        <taxon>Amphibia</taxon>
        <taxon>Batrachia</taxon>
        <taxon>Anura</taxon>
        <taxon>Pipoidea</taxon>
        <taxon>Pipidae</taxon>
        <taxon>Pipinae</taxon>
        <taxon>Hymenochirus</taxon>
    </lineage>
</organism>
<evidence type="ECO:0000259" key="20">
    <source>
        <dbReference type="PROSITE" id="PS50800"/>
    </source>
</evidence>
<evidence type="ECO:0000256" key="13">
    <source>
        <dbReference type="ARBA" id="ARBA00023204"/>
    </source>
</evidence>
<keyword evidence="12" id="KW-0238">DNA-binding</keyword>
<dbReference type="EMBL" id="JAACNH010000007">
    <property type="protein sequence ID" value="KAG8436056.1"/>
    <property type="molecule type" value="Genomic_DNA"/>
</dbReference>
<dbReference type="FunFam" id="3.30.40.10:FF:000172">
    <property type="entry name" value="E3 ubiquitin-protein ligase RAD18"/>
    <property type="match status" value="1"/>
</dbReference>
<evidence type="ECO:0000256" key="7">
    <source>
        <dbReference type="ARBA" id="ARBA00022723"/>
    </source>
</evidence>
<evidence type="ECO:0000256" key="4">
    <source>
        <dbReference type="ARBA" id="ARBA00009506"/>
    </source>
</evidence>
<evidence type="ECO:0000313" key="23">
    <source>
        <dbReference type="Proteomes" id="UP000812440"/>
    </source>
</evidence>
<evidence type="ECO:0000256" key="10">
    <source>
        <dbReference type="ARBA" id="ARBA00022786"/>
    </source>
</evidence>
<comment type="pathway">
    <text evidence="3">Protein modification; protein ubiquitination.</text>
</comment>
<dbReference type="InterPro" id="IPR001841">
    <property type="entry name" value="Znf_RING"/>
</dbReference>
<dbReference type="Proteomes" id="UP000812440">
    <property type="component" value="Chromosome 4"/>
</dbReference>
<dbReference type="PROSITE" id="PS50089">
    <property type="entry name" value="ZF_RING_2"/>
    <property type="match status" value="1"/>
</dbReference>
<dbReference type="SMART" id="SM00184">
    <property type="entry name" value="RING"/>
    <property type="match status" value="1"/>
</dbReference>
<dbReference type="Gene3D" id="3.30.160.60">
    <property type="entry name" value="Classic Zinc Finger"/>
    <property type="match status" value="1"/>
</dbReference>
<keyword evidence="13 18" id="KW-0234">DNA repair</keyword>
<feature type="domain" description="UBZ4-type" evidence="21">
    <location>
        <begin position="205"/>
        <end position="232"/>
    </location>
</feature>
<comment type="subcellular location">
    <subcellularLocation>
        <location evidence="2">Nucleus</location>
    </subcellularLocation>
</comment>
<keyword evidence="14" id="KW-0539">Nucleus</keyword>
<comment type="similarity">
    <text evidence="4">Belongs to the RAD18 family.</text>
</comment>
<evidence type="ECO:0000256" key="17">
    <source>
        <dbReference type="PROSITE-ProRule" id="PRU00175"/>
    </source>
</evidence>
<keyword evidence="10" id="KW-0833">Ubl conjugation pathway</keyword>
<dbReference type="Pfam" id="PF02037">
    <property type="entry name" value="SAP"/>
    <property type="match status" value="1"/>
</dbReference>
<accession>A0A8T2J103</accession>
<keyword evidence="8 18" id="KW-0227">DNA damage</keyword>
<protein>
    <recommendedName>
        <fullName evidence="5">RING-type E3 ubiquitin transferase</fullName>
        <ecNumber evidence="5">2.3.2.27</ecNumber>
    </recommendedName>
    <alternativeName>
        <fullName evidence="15 16">RING-type E3 ubiquitin transferase RAD18</fullName>
    </alternativeName>
</protein>
<dbReference type="PROSITE" id="PS50800">
    <property type="entry name" value="SAP"/>
    <property type="match status" value="1"/>
</dbReference>
<dbReference type="EC" id="2.3.2.27" evidence="5"/>
<dbReference type="PROSITE" id="PS00518">
    <property type="entry name" value="ZF_RING_1"/>
    <property type="match status" value="1"/>
</dbReference>
<dbReference type="PROSITE" id="PS51908">
    <property type="entry name" value="ZF_UBZ4"/>
    <property type="match status" value="1"/>
</dbReference>
<comment type="catalytic activity">
    <reaction evidence="1">
        <text>S-ubiquitinyl-[E2 ubiquitin-conjugating enzyme]-L-cysteine + [acceptor protein]-L-lysine = [E2 ubiquitin-conjugating enzyme]-L-cysteine + N(6)-ubiquitinyl-[acceptor protein]-L-lysine.</text>
        <dbReference type="EC" id="2.3.2.27"/>
    </reaction>
</comment>
<dbReference type="InterPro" id="IPR039577">
    <property type="entry name" value="Rad18"/>
</dbReference>
<evidence type="ECO:0000256" key="1">
    <source>
        <dbReference type="ARBA" id="ARBA00000900"/>
    </source>
</evidence>
<dbReference type="GO" id="GO:0006281">
    <property type="term" value="P:DNA repair"/>
    <property type="evidence" value="ECO:0007669"/>
    <property type="project" value="UniProtKB-KW"/>
</dbReference>
<keyword evidence="9 17" id="KW-0863">Zinc-finger</keyword>
<dbReference type="PANTHER" id="PTHR14134">
    <property type="entry name" value="E3 UBIQUITIN-PROTEIN LIGASE RAD18"/>
    <property type="match status" value="1"/>
</dbReference>
<dbReference type="OrthoDB" id="9907035at2759"/>
<gene>
    <name evidence="22" type="ORF">GDO86_007237</name>
</gene>
<feature type="domain" description="RING-type" evidence="19">
    <location>
        <begin position="30"/>
        <end position="68"/>
    </location>
</feature>
<name>A0A8T2J103_9PIPI</name>
<dbReference type="AlphaFoldDB" id="A0A8T2J103"/>
<proteinExistence type="inferred from homology"/>
<dbReference type="GO" id="GO:0005634">
    <property type="term" value="C:nucleus"/>
    <property type="evidence" value="ECO:0007669"/>
    <property type="project" value="UniProtKB-SubCell"/>
</dbReference>
<reference evidence="22" key="1">
    <citation type="thesis" date="2020" institute="ProQuest LLC" country="789 East Eisenhower Parkway, Ann Arbor, MI, USA">
        <title>Comparative Genomics and Chromosome Evolution.</title>
        <authorList>
            <person name="Mudd A.B."/>
        </authorList>
    </citation>
    <scope>NUCLEOTIDE SEQUENCE</scope>
    <source>
        <strain evidence="22">Female2</strain>
        <tissue evidence="22">Blood</tissue>
    </source>
</reference>
<dbReference type="FunFam" id="3.30.160.60:FF:000331">
    <property type="entry name" value="E3 ubiquitin-protein ligase RAD18"/>
    <property type="match status" value="1"/>
</dbReference>
<evidence type="ECO:0000256" key="6">
    <source>
        <dbReference type="ARBA" id="ARBA00022679"/>
    </source>
</evidence>
<sequence>MATTSPTTQEPVSVGNGEQQIQHLDSLLRCGICFDYFNIAMIIPQCSHNYCSLCIRKYLSYRTQCPTCCMAVAEPDLRNNRILDDLVKAFVSARKHLSKVILDSPPMSPQNPSLSKFETELQRFTRKQENKLIHNFLVKGNNLKTKGNSKAFKEGCDASPCSVRTLSIQTPKKAESIKTELLECIDMPSTSCPATPSPVSKVYVKVDCPVCGVSIPEQYINKHLDCCLTREEKIDSLRSSVQKRKPMAKVVYNLLTERDLKKRLKEVGLSTHGTKQQMIKRHQEFLHMYNAQCDSLVPKPGTSFTNVLVHACEGCLSSRSW</sequence>
<evidence type="ECO:0000313" key="22">
    <source>
        <dbReference type="EMBL" id="KAG8436056.1"/>
    </source>
</evidence>
<dbReference type="GO" id="GO:0097505">
    <property type="term" value="C:Rad6-Rad18 complex"/>
    <property type="evidence" value="ECO:0007669"/>
    <property type="project" value="TreeGrafter"/>
</dbReference>
<dbReference type="GO" id="GO:0006301">
    <property type="term" value="P:DNA damage tolerance"/>
    <property type="evidence" value="ECO:0007669"/>
    <property type="project" value="InterPro"/>
</dbReference>
<dbReference type="GO" id="GO:0003697">
    <property type="term" value="F:single-stranded DNA binding"/>
    <property type="evidence" value="ECO:0007669"/>
    <property type="project" value="InterPro"/>
</dbReference>
<dbReference type="GO" id="GO:0061630">
    <property type="term" value="F:ubiquitin protein ligase activity"/>
    <property type="evidence" value="ECO:0007669"/>
    <property type="project" value="UniProtKB-EC"/>
</dbReference>
<dbReference type="GO" id="GO:0006513">
    <property type="term" value="P:protein monoubiquitination"/>
    <property type="evidence" value="ECO:0007669"/>
    <property type="project" value="InterPro"/>
</dbReference>
<evidence type="ECO:0000259" key="19">
    <source>
        <dbReference type="PROSITE" id="PS50089"/>
    </source>
</evidence>
<evidence type="ECO:0000256" key="9">
    <source>
        <dbReference type="ARBA" id="ARBA00022771"/>
    </source>
</evidence>
<dbReference type="SMART" id="SM00513">
    <property type="entry name" value="SAP"/>
    <property type="match status" value="1"/>
</dbReference>
<evidence type="ECO:0000256" key="14">
    <source>
        <dbReference type="ARBA" id="ARBA00023242"/>
    </source>
</evidence>
<dbReference type="InterPro" id="IPR003034">
    <property type="entry name" value="SAP_dom"/>
</dbReference>
<evidence type="ECO:0000256" key="18">
    <source>
        <dbReference type="PROSITE-ProRule" id="PRU01256"/>
    </source>
</evidence>
<keyword evidence="11" id="KW-0862">Zinc</keyword>
<dbReference type="InterPro" id="IPR017907">
    <property type="entry name" value="Znf_RING_CS"/>
</dbReference>
<keyword evidence="23" id="KW-1185">Reference proteome</keyword>
<evidence type="ECO:0000256" key="2">
    <source>
        <dbReference type="ARBA" id="ARBA00004123"/>
    </source>
</evidence>
<dbReference type="SMART" id="SM00734">
    <property type="entry name" value="ZnF_Rad18"/>
    <property type="match status" value="1"/>
</dbReference>
<evidence type="ECO:0000256" key="5">
    <source>
        <dbReference type="ARBA" id="ARBA00012483"/>
    </source>
</evidence>
<dbReference type="PANTHER" id="PTHR14134:SF2">
    <property type="entry name" value="E3 UBIQUITIN-PROTEIN LIGASE RAD18"/>
    <property type="match status" value="1"/>
</dbReference>
<keyword evidence="7" id="KW-0479">Metal-binding</keyword>
<feature type="domain" description="SAP" evidence="20">
    <location>
        <begin position="252"/>
        <end position="286"/>
    </location>
</feature>
<dbReference type="InterPro" id="IPR006642">
    <property type="entry name" value="Rad18_UBZ4"/>
</dbReference>
<dbReference type="SUPFAM" id="SSF57850">
    <property type="entry name" value="RING/U-box"/>
    <property type="match status" value="1"/>
</dbReference>
<dbReference type="Gene3D" id="3.30.40.10">
    <property type="entry name" value="Zinc/RING finger domain, C3HC4 (zinc finger)"/>
    <property type="match status" value="1"/>
</dbReference>
<dbReference type="Pfam" id="PF13923">
    <property type="entry name" value="zf-C3HC4_2"/>
    <property type="match status" value="1"/>
</dbReference>
<evidence type="ECO:0000256" key="15">
    <source>
        <dbReference type="ARBA" id="ARBA00031783"/>
    </source>
</evidence>
<comment type="caution">
    <text evidence="22">The sequence shown here is derived from an EMBL/GenBank/DDBJ whole genome shotgun (WGS) entry which is preliminary data.</text>
</comment>
<evidence type="ECO:0000256" key="8">
    <source>
        <dbReference type="ARBA" id="ARBA00022763"/>
    </source>
</evidence>
<evidence type="ECO:0000256" key="12">
    <source>
        <dbReference type="ARBA" id="ARBA00023125"/>
    </source>
</evidence>